<organism evidence="1 2">
    <name type="scientific">Flavobacterium aquidurense</name>
    <dbReference type="NCBI Taxonomy" id="362413"/>
    <lineage>
        <taxon>Bacteria</taxon>
        <taxon>Pseudomonadati</taxon>
        <taxon>Bacteroidota</taxon>
        <taxon>Flavobacteriia</taxon>
        <taxon>Flavobacteriales</taxon>
        <taxon>Flavobacteriaceae</taxon>
        <taxon>Flavobacterium</taxon>
    </lineage>
</organism>
<dbReference type="AlphaFoldDB" id="A0A0Q0SE16"/>
<comment type="caution">
    <text evidence="1">The sequence shown here is derived from an EMBL/GenBank/DDBJ whole genome shotgun (WGS) entry which is preliminary data.</text>
</comment>
<protein>
    <submittedName>
        <fullName evidence="1">NRDE domain containing protein</fullName>
    </submittedName>
</protein>
<dbReference type="STRING" id="362413.RC62_3601"/>
<evidence type="ECO:0000313" key="1">
    <source>
        <dbReference type="EMBL" id="KQB42594.1"/>
    </source>
</evidence>
<dbReference type="InterPro" id="IPR008551">
    <property type="entry name" value="TANGO2"/>
</dbReference>
<dbReference type="RefSeq" id="WP_055092609.1">
    <property type="nucleotide sequence ID" value="NZ_JRLF01000006.1"/>
</dbReference>
<reference evidence="1 2" key="1">
    <citation type="submission" date="2014-09" db="EMBL/GenBank/DDBJ databases">
        <title>Genome sequence of Flavobacterium aquidurense RC62.</title>
        <authorList>
            <person name="Kim J.F."/>
            <person name="Kwak M.-J."/>
        </authorList>
    </citation>
    <scope>NUCLEOTIDE SEQUENCE [LARGE SCALE GENOMIC DNA]</scope>
    <source>
        <strain evidence="1 2">RC62</strain>
    </source>
</reference>
<dbReference type="EMBL" id="JRLF01000006">
    <property type="protein sequence ID" value="KQB42594.1"/>
    <property type="molecule type" value="Genomic_DNA"/>
</dbReference>
<dbReference type="Proteomes" id="UP000050443">
    <property type="component" value="Unassembled WGS sequence"/>
</dbReference>
<gene>
    <name evidence="1" type="ORF">RC62_3601</name>
</gene>
<proteinExistence type="predicted"/>
<accession>A0A0Q0SE16</accession>
<sequence length="236" mass="27101">MCTVSFINNGGVIIITSNRDEKVIRPAAIVPRNYSHNGKNIMYPKDAKAGGTWFAIDQNGTVLVLLNGGTTKHNPIFPYRKSRGLIALDIIGNQSPKDFWSEINLEDIEPFTLVLFQNGKLYELIWDGLVKMKIFLDSTKNHIWSSVTLYSDKIRKKRSDWFFDFLSDKNEISALQMLDFHRNTESDDSENGLVINRENTMKTLSVTQTVIEKNKGMMKYYDLLNTKDFSTTFIRI</sequence>
<dbReference type="PATRIC" id="fig|362413.3.peg.3526"/>
<dbReference type="PANTHER" id="PTHR17985">
    <property type="entry name" value="SER/THR-RICH PROTEIN T10 IN DGCR REGION"/>
    <property type="match status" value="1"/>
</dbReference>
<dbReference type="Pfam" id="PF05742">
    <property type="entry name" value="TANGO2"/>
    <property type="match status" value="1"/>
</dbReference>
<name>A0A0Q0SE16_9FLAO</name>
<dbReference type="PANTHER" id="PTHR17985:SF8">
    <property type="entry name" value="TRANSPORT AND GOLGI ORGANIZATION PROTEIN 2 HOMOLOG"/>
    <property type="match status" value="1"/>
</dbReference>
<evidence type="ECO:0000313" key="2">
    <source>
        <dbReference type="Proteomes" id="UP000050443"/>
    </source>
</evidence>
<dbReference type="OrthoDB" id="4380123at2"/>